<evidence type="ECO:0000256" key="14">
    <source>
        <dbReference type="ARBA" id="ARBA00023284"/>
    </source>
</evidence>
<comment type="catalytic activity">
    <reaction evidence="16 17">
        <text>epoxyqueuosine(34) in tRNA + AH2 = queuosine(34) in tRNA + A + H2O</text>
        <dbReference type="Rhea" id="RHEA:32159"/>
        <dbReference type="Rhea" id="RHEA-COMP:18571"/>
        <dbReference type="Rhea" id="RHEA-COMP:18582"/>
        <dbReference type="ChEBI" id="CHEBI:13193"/>
        <dbReference type="ChEBI" id="CHEBI:15377"/>
        <dbReference type="ChEBI" id="CHEBI:17499"/>
        <dbReference type="ChEBI" id="CHEBI:194431"/>
        <dbReference type="ChEBI" id="CHEBI:194443"/>
        <dbReference type="EC" id="1.17.99.6"/>
    </reaction>
</comment>
<evidence type="ECO:0000256" key="11">
    <source>
        <dbReference type="ARBA" id="ARBA00023004"/>
    </source>
</evidence>
<evidence type="ECO:0000256" key="3">
    <source>
        <dbReference type="ARBA" id="ARBA00008207"/>
    </source>
</evidence>
<keyword evidence="7 17" id="KW-0819">tRNA processing</keyword>
<evidence type="ECO:0000256" key="1">
    <source>
        <dbReference type="ARBA" id="ARBA00002268"/>
    </source>
</evidence>
<keyword evidence="6 17" id="KW-0004">4Fe-4S</keyword>
<dbReference type="Pfam" id="PF02677">
    <property type="entry name" value="QueH"/>
    <property type="match status" value="1"/>
</dbReference>
<evidence type="ECO:0000256" key="15">
    <source>
        <dbReference type="ARBA" id="ARBA00031446"/>
    </source>
</evidence>
<keyword evidence="19" id="KW-1185">Reference proteome</keyword>
<proteinExistence type="inferred from homology"/>
<evidence type="ECO:0000256" key="13">
    <source>
        <dbReference type="ARBA" id="ARBA00023157"/>
    </source>
</evidence>
<name>A0ABM8HQR1_9BACT</name>
<evidence type="ECO:0000313" key="19">
    <source>
        <dbReference type="Proteomes" id="UP001319827"/>
    </source>
</evidence>
<sequence length="179" mass="21323">MNVLLHLCCANCAIFPVKVLREQNHAVTGYFFNHNIHPFLEFQRRLETVREYATRVELEVLYNEEYLLEEFLGEVALNPALRCDYCYRSRMEATARMAAEKGFEAFSTSLLYSRYQQHERIREFGEELAEKYGLVFVYDDFRRGWREGIDASKAMGLYRQQYCGCIFSEKERYCPKNRN</sequence>
<evidence type="ECO:0000256" key="12">
    <source>
        <dbReference type="ARBA" id="ARBA00023014"/>
    </source>
</evidence>
<keyword evidence="13 17" id="KW-1015">Disulfide bond</keyword>
<evidence type="ECO:0000256" key="5">
    <source>
        <dbReference type="ARBA" id="ARBA00016895"/>
    </source>
</evidence>
<feature type="binding site" evidence="17">
    <location>
        <position position="83"/>
    </location>
    <ligand>
        <name>[4Fe-4S] cluster</name>
        <dbReference type="ChEBI" id="CHEBI:49883"/>
    </ligand>
</feature>
<reference evidence="18 19" key="2">
    <citation type="journal article" date="2021" name="Int. J. Syst. Evol. Microbiol.">
        <title>Isolation and Polyphasic Characterization of Desulfuromonas versatilis sp. Nov., an Electrogenic Bacteria Capable of Versatile Metabolism Isolated from a Graphene Oxide-Reducing Enrichment Culture.</title>
        <authorList>
            <person name="Xie L."/>
            <person name="Yoshida N."/>
            <person name="Ishii S."/>
            <person name="Meng L."/>
        </authorList>
    </citation>
    <scope>NUCLEOTIDE SEQUENCE [LARGE SCALE GENOMIC DNA]</scope>
    <source>
        <strain evidence="18 19">NIT-T3</strain>
    </source>
</reference>
<evidence type="ECO:0000256" key="4">
    <source>
        <dbReference type="ARBA" id="ARBA00012622"/>
    </source>
</evidence>
<evidence type="ECO:0000256" key="2">
    <source>
        <dbReference type="ARBA" id="ARBA00004691"/>
    </source>
</evidence>
<keyword evidence="10 17" id="KW-0560">Oxidoreductase</keyword>
<protein>
    <recommendedName>
        <fullName evidence="5 17">Epoxyqueuosine reductase QueH</fullName>
        <ecNumber evidence="4 17">1.17.99.6</ecNumber>
    </recommendedName>
    <alternativeName>
        <fullName evidence="15 17">Queuosine biosynthesis protein QueH</fullName>
    </alternativeName>
</protein>
<keyword evidence="8 17" id="KW-0479">Metal-binding</keyword>
<feature type="binding site" evidence="17">
    <location>
        <position position="8"/>
    </location>
    <ligand>
        <name>[4Fe-4S] cluster</name>
        <dbReference type="ChEBI" id="CHEBI:49883"/>
    </ligand>
</feature>
<reference evidence="18 19" key="1">
    <citation type="journal article" date="2016" name="C (Basel)">
        <title>Selective Growth of and Electricity Production by Marine Exoelectrogenic Bacteria in Self-Aggregated Hydrogel of Microbially Reduced Graphene Oxide.</title>
        <authorList>
            <person name="Yoshida N."/>
            <person name="Goto Y."/>
            <person name="Miyata Y."/>
        </authorList>
    </citation>
    <scope>NUCLEOTIDE SEQUENCE [LARGE SCALE GENOMIC DNA]</scope>
    <source>
        <strain evidence="18 19">NIT-T3</strain>
    </source>
</reference>
<dbReference type="EMBL" id="AP024355">
    <property type="protein sequence ID" value="BCR04183.1"/>
    <property type="molecule type" value="Genomic_DNA"/>
</dbReference>
<feature type="binding site" evidence="17">
    <location>
        <position position="86"/>
    </location>
    <ligand>
        <name>[4Fe-4S] cluster</name>
        <dbReference type="ChEBI" id="CHEBI:49883"/>
    </ligand>
</feature>
<dbReference type="HAMAP" id="MF_02089">
    <property type="entry name" value="QueH"/>
    <property type="match status" value="1"/>
</dbReference>
<dbReference type="InterPro" id="IPR003828">
    <property type="entry name" value="QueH"/>
</dbReference>
<evidence type="ECO:0000256" key="9">
    <source>
        <dbReference type="ARBA" id="ARBA00022785"/>
    </source>
</evidence>
<evidence type="ECO:0000256" key="7">
    <source>
        <dbReference type="ARBA" id="ARBA00022694"/>
    </source>
</evidence>
<dbReference type="Proteomes" id="UP001319827">
    <property type="component" value="Chromosome"/>
</dbReference>
<keyword evidence="9 17" id="KW-0671">Queuosine biosynthesis</keyword>
<feature type="binding site" evidence="17">
    <location>
        <position position="9"/>
    </location>
    <ligand>
        <name>[4Fe-4S] cluster</name>
        <dbReference type="ChEBI" id="CHEBI:49883"/>
    </ligand>
</feature>
<organism evidence="18 19">
    <name type="scientific">Desulfuromonas versatilis</name>
    <dbReference type="NCBI Taxonomy" id="2802975"/>
    <lineage>
        <taxon>Bacteria</taxon>
        <taxon>Pseudomonadati</taxon>
        <taxon>Thermodesulfobacteriota</taxon>
        <taxon>Desulfuromonadia</taxon>
        <taxon>Desulfuromonadales</taxon>
        <taxon>Desulfuromonadaceae</taxon>
        <taxon>Desulfuromonas</taxon>
    </lineage>
</organism>
<evidence type="ECO:0000256" key="17">
    <source>
        <dbReference type="HAMAP-Rule" id="MF_02089"/>
    </source>
</evidence>
<evidence type="ECO:0000256" key="8">
    <source>
        <dbReference type="ARBA" id="ARBA00022723"/>
    </source>
</evidence>
<evidence type="ECO:0000256" key="10">
    <source>
        <dbReference type="ARBA" id="ARBA00023002"/>
    </source>
</evidence>
<comment type="function">
    <text evidence="1 17">Catalyzes the conversion of epoxyqueuosine (oQ) to queuosine (Q), which is a hypermodified base found in the wobble positions of tRNA(Asp), tRNA(Asn), tRNA(His) and tRNA(Tyr).</text>
</comment>
<evidence type="ECO:0000256" key="16">
    <source>
        <dbReference type="ARBA" id="ARBA00047415"/>
    </source>
</evidence>
<accession>A0ABM8HQR1</accession>
<comment type="similarity">
    <text evidence="3 17">Belongs to the QueH family.</text>
</comment>
<evidence type="ECO:0000256" key="6">
    <source>
        <dbReference type="ARBA" id="ARBA00022485"/>
    </source>
</evidence>
<keyword evidence="12 17" id="KW-0411">Iron-sulfur</keyword>
<gene>
    <name evidence="17" type="primary">queH</name>
    <name evidence="18" type="ORF">DESUT3_12520</name>
</gene>
<keyword evidence="11 17" id="KW-0408">Iron</keyword>
<feature type="disulfide bond" description="Redox-active" evidence="17">
    <location>
        <begin position="163"/>
        <end position="165"/>
    </location>
</feature>
<dbReference type="PANTHER" id="PTHR36701">
    <property type="entry name" value="EPOXYQUEUOSINE REDUCTASE QUEH"/>
    <property type="match status" value="1"/>
</dbReference>
<comment type="pathway">
    <text evidence="2 17">tRNA modification; tRNA-queuosine biosynthesis.</text>
</comment>
<dbReference type="RefSeq" id="WP_221251597.1">
    <property type="nucleotide sequence ID" value="NZ_AP024355.1"/>
</dbReference>
<dbReference type="PANTHER" id="PTHR36701:SF1">
    <property type="entry name" value="EPOXYQUEUOSINE REDUCTASE QUEH"/>
    <property type="match status" value="1"/>
</dbReference>
<dbReference type="EC" id="1.17.99.6" evidence="4 17"/>
<evidence type="ECO:0000313" key="18">
    <source>
        <dbReference type="EMBL" id="BCR04183.1"/>
    </source>
</evidence>
<keyword evidence="14 17" id="KW-0676">Redox-active center</keyword>